<protein>
    <submittedName>
        <fullName evidence="3">Uncharacterized protein</fullName>
    </submittedName>
</protein>
<evidence type="ECO:0000313" key="3">
    <source>
        <dbReference type="EMBL" id="EPE25429.1"/>
    </source>
</evidence>
<keyword evidence="2" id="KW-1133">Transmembrane helix</keyword>
<dbReference type="Proteomes" id="UP000016922">
    <property type="component" value="Unassembled WGS sequence"/>
</dbReference>
<keyword evidence="2" id="KW-0812">Transmembrane</keyword>
<evidence type="ECO:0000256" key="2">
    <source>
        <dbReference type="SAM" id="Phobius"/>
    </source>
</evidence>
<dbReference type="RefSeq" id="XP_008086748.1">
    <property type="nucleotide sequence ID" value="XM_008088557.1"/>
</dbReference>
<proteinExistence type="predicted"/>
<reference evidence="3 4" key="1">
    <citation type="journal article" date="2013" name="BMC Genomics">
        <title>Genomics-driven discovery of the pneumocandin biosynthetic gene cluster in the fungus Glarea lozoyensis.</title>
        <authorList>
            <person name="Chen L."/>
            <person name="Yue Q."/>
            <person name="Zhang X."/>
            <person name="Xiang M."/>
            <person name="Wang C."/>
            <person name="Li S."/>
            <person name="Che Y."/>
            <person name="Ortiz-Lopez F.J."/>
            <person name="Bills G.F."/>
            <person name="Liu X."/>
            <person name="An Z."/>
        </authorList>
    </citation>
    <scope>NUCLEOTIDE SEQUENCE [LARGE SCALE GENOMIC DNA]</scope>
    <source>
        <strain evidence="4">ATCC 20868 / MF5171</strain>
    </source>
</reference>
<dbReference type="KEGG" id="glz:GLAREA_01341"/>
<name>S3CJM5_GLAL2</name>
<feature type="region of interest" description="Disordered" evidence="1">
    <location>
        <begin position="136"/>
        <end position="159"/>
    </location>
</feature>
<feature type="compositionally biased region" description="Basic and acidic residues" evidence="1">
    <location>
        <begin position="136"/>
        <end position="147"/>
    </location>
</feature>
<dbReference type="HOGENOM" id="CLU_1454548_0_0_1"/>
<sequence>MATQEIYATTIIFTATPLSVTQTSTSSRPTFTGFPGPIPTGFPSSRCGRSRNQTGLPIPRFAELMVGILIGISATLLLLGVIVLIRCLKARRQKQKRSRMTTEKECLEEQDEEIGAKQVILDDEEICGMRTESTDAEARELSGDRSPLELNGEGIPEENDISEMAGGSIKLEINSGRKALEVLKQD</sequence>
<gene>
    <name evidence="3" type="ORF">GLAREA_01341</name>
</gene>
<accession>S3CJM5</accession>
<keyword evidence="2" id="KW-0472">Membrane</keyword>
<keyword evidence="4" id="KW-1185">Reference proteome</keyword>
<dbReference type="AlphaFoldDB" id="S3CJM5"/>
<dbReference type="GeneID" id="19460399"/>
<evidence type="ECO:0000313" key="4">
    <source>
        <dbReference type="Proteomes" id="UP000016922"/>
    </source>
</evidence>
<feature type="transmembrane region" description="Helical" evidence="2">
    <location>
        <begin position="64"/>
        <end position="88"/>
    </location>
</feature>
<evidence type="ECO:0000256" key="1">
    <source>
        <dbReference type="SAM" id="MobiDB-lite"/>
    </source>
</evidence>
<organism evidence="3 4">
    <name type="scientific">Glarea lozoyensis (strain ATCC 20868 / MF5171)</name>
    <dbReference type="NCBI Taxonomy" id="1116229"/>
    <lineage>
        <taxon>Eukaryota</taxon>
        <taxon>Fungi</taxon>
        <taxon>Dikarya</taxon>
        <taxon>Ascomycota</taxon>
        <taxon>Pezizomycotina</taxon>
        <taxon>Leotiomycetes</taxon>
        <taxon>Helotiales</taxon>
        <taxon>Helotiaceae</taxon>
        <taxon>Glarea</taxon>
    </lineage>
</organism>
<dbReference type="EMBL" id="KE145371">
    <property type="protein sequence ID" value="EPE25429.1"/>
    <property type="molecule type" value="Genomic_DNA"/>
</dbReference>